<reference evidence="2" key="1">
    <citation type="journal article" date="2015" name="Nature">
        <title>Complex archaea that bridge the gap between prokaryotes and eukaryotes.</title>
        <authorList>
            <person name="Spang A."/>
            <person name="Saw J.H."/>
            <person name="Jorgensen S.L."/>
            <person name="Zaremba-Niedzwiedzka K."/>
            <person name="Martijn J."/>
            <person name="Lind A.E."/>
            <person name="van Eijk R."/>
            <person name="Schleper C."/>
            <person name="Guy L."/>
            <person name="Ettema T.J."/>
        </authorList>
    </citation>
    <scope>NUCLEOTIDE SEQUENCE</scope>
</reference>
<dbReference type="Pfam" id="PF18897">
    <property type="entry name" value="Gp3-like"/>
    <property type="match status" value="1"/>
</dbReference>
<gene>
    <name evidence="2" type="ORF">LCGC14_0498770</name>
</gene>
<comment type="caution">
    <text evidence="2">The sequence shown here is derived from an EMBL/GenBank/DDBJ whole genome shotgun (WGS) entry which is preliminary data.</text>
</comment>
<accession>A0A0F9VDC9</accession>
<feature type="compositionally biased region" description="Basic and acidic residues" evidence="1">
    <location>
        <begin position="315"/>
        <end position="324"/>
    </location>
</feature>
<sequence>MPIQGISEIRRLPRLGKIRLGVKVDSPGKSPYPKAVDYFVCPPEVEAVHGEKPKTLNIMFPVEDEAVFAQQWYRGYSMTRGLVCKGDGCKADRIIDKATGALVNRNSKDVEWRETACQGEGCPEYQSKQCRRVMNLQFLLPDVPGLGIWQLDTSSFHSIVNINSAIELIRGLCGRIRMIPLILSVEPRDVTPEGITKKTIHVLQLRSDLSLAGIRQLAHEPAVQIQAGQMPAPEPPENEERPEDLIPDEVLAKAEAEQVNRPVGQAQAVTKSGDSPDPIEELWPDDEKQGAEDTPPPMATDPQLEEIRGFLARGRRPEDDMDKT</sequence>
<proteinExistence type="predicted"/>
<organism evidence="2">
    <name type="scientific">marine sediment metagenome</name>
    <dbReference type="NCBI Taxonomy" id="412755"/>
    <lineage>
        <taxon>unclassified sequences</taxon>
        <taxon>metagenomes</taxon>
        <taxon>ecological metagenomes</taxon>
    </lineage>
</organism>
<dbReference type="EMBL" id="LAZR01000580">
    <property type="protein sequence ID" value="KKN63773.1"/>
    <property type="molecule type" value="Genomic_DNA"/>
</dbReference>
<feature type="region of interest" description="Disordered" evidence="1">
    <location>
        <begin position="222"/>
        <end position="242"/>
    </location>
</feature>
<protein>
    <submittedName>
        <fullName evidence="2">Uncharacterized protein</fullName>
    </submittedName>
</protein>
<feature type="region of interest" description="Disordered" evidence="1">
    <location>
        <begin position="254"/>
        <end position="324"/>
    </location>
</feature>
<dbReference type="InterPro" id="IPR043991">
    <property type="entry name" value="Gp3-like"/>
</dbReference>
<feature type="non-terminal residue" evidence="2">
    <location>
        <position position="324"/>
    </location>
</feature>
<evidence type="ECO:0000313" key="2">
    <source>
        <dbReference type="EMBL" id="KKN63773.1"/>
    </source>
</evidence>
<name>A0A0F9VDC9_9ZZZZ</name>
<evidence type="ECO:0000256" key="1">
    <source>
        <dbReference type="SAM" id="MobiDB-lite"/>
    </source>
</evidence>
<dbReference type="AlphaFoldDB" id="A0A0F9VDC9"/>